<dbReference type="AlphaFoldDB" id="A0A517WUX8"/>
<name>A0A517WUX8_9PLAN</name>
<evidence type="ECO:0000313" key="3">
    <source>
        <dbReference type="Proteomes" id="UP000318384"/>
    </source>
</evidence>
<dbReference type="OrthoDB" id="1451971at2"/>
<keyword evidence="3" id="KW-1185">Reference proteome</keyword>
<feature type="transmembrane region" description="Helical" evidence="1">
    <location>
        <begin position="63"/>
        <end position="84"/>
    </location>
</feature>
<feature type="transmembrane region" description="Helical" evidence="1">
    <location>
        <begin position="96"/>
        <end position="119"/>
    </location>
</feature>
<keyword evidence="1" id="KW-1133">Transmembrane helix</keyword>
<keyword evidence="1" id="KW-0812">Transmembrane</keyword>
<evidence type="ECO:0008006" key="4">
    <source>
        <dbReference type="Google" id="ProtNLM"/>
    </source>
</evidence>
<evidence type="ECO:0000313" key="2">
    <source>
        <dbReference type="EMBL" id="QDU09032.1"/>
    </source>
</evidence>
<feature type="transmembrane region" description="Helical" evidence="1">
    <location>
        <begin position="33"/>
        <end position="56"/>
    </location>
</feature>
<dbReference type="Proteomes" id="UP000318384">
    <property type="component" value="Chromosome"/>
</dbReference>
<dbReference type="RefSeq" id="WP_145174612.1">
    <property type="nucleotide sequence ID" value="NZ_CP037422.1"/>
</dbReference>
<protein>
    <recommendedName>
        <fullName evidence="4">Vitamin K epoxide reductase family protein</fullName>
    </recommendedName>
</protein>
<proteinExistence type="predicted"/>
<gene>
    <name evidence="2" type="ORF">V202x_24030</name>
</gene>
<organism evidence="2 3">
    <name type="scientific">Gimesia aquarii</name>
    <dbReference type="NCBI Taxonomy" id="2527964"/>
    <lineage>
        <taxon>Bacteria</taxon>
        <taxon>Pseudomonadati</taxon>
        <taxon>Planctomycetota</taxon>
        <taxon>Planctomycetia</taxon>
        <taxon>Planctomycetales</taxon>
        <taxon>Planctomycetaceae</taxon>
        <taxon>Gimesia</taxon>
    </lineage>
</organism>
<sequence length="137" mass="15536">MIRIMLLGLVLFGMWSSGTLSWRQFHSGEACPILGLVPVCYLVFTGYLTMLCAIILRTWRQLFYWLFWVGLFMVGALALIGSVFEFIKGPICPRTFGWIPMCYLSLVFSLLIAFLNVLVTRSKKVILSIQSNLDSPS</sequence>
<keyword evidence="1" id="KW-0472">Membrane</keyword>
<accession>A0A517WUX8</accession>
<reference evidence="2 3" key="1">
    <citation type="submission" date="2019-03" db="EMBL/GenBank/DDBJ databases">
        <title>Deep-cultivation of Planctomycetes and their phenomic and genomic characterization uncovers novel biology.</title>
        <authorList>
            <person name="Wiegand S."/>
            <person name="Jogler M."/>
            <person name="Boedeker C."/>
            <person name="Pinto D."/>
            <person name="Vollmers J."/>
            <person name="Rivas-Marin E."/>
            <person name="Kohn T."/>
            <person name="Peeters S.H."/>
            <person name="Heuer A."/>
            <person name="Rast P."/>
            <person name="Oberbeckmann S."/>
            <person name="Bunk B."/>
            <person name="Jeske O."/>
            <person name="Meyerdierks A."/>
            <person name="Storesund J.E."/>
            <person name="Kallscheuer N."/>
            <person name="Luecker S."/>
            <person name="Lage O.M."/>
            <person name="Pohl T."/>
            <person name="Merkel B.J."/>
            <person name="Hornburger P."/>
            <person name="Mueller R.-W."/>
            <person name="Bruemmer F."/>
            <person name="Labrenz M."/>
            <person name="Spormann A.M."/>
            <person name="Op den Camp H."/>
            <person name="Overmann J."/>
            <person name="Amann R."/>
            <person name="Jetten M.S.M."/>
            <person name="Mascher T."/>
            <person name="Medema M.H."/>
            <person name="Devos D.P."/>
            <person name="Kaster A.-K."/>
            <person name="Ovreas L."/>
            <person name="Rohde M."/>
            <person name="Galperin M.Y."/>
            <person name="Jogler C."/>
        </authorList>
    </citation>
    <scope>NUCLEOTIDE SEQUENCE [LARGE SCALE GENOMIC DNA]</scope>
    <source>
        <strain evidence="2 3">V202</strain>
    </source>
</reference>
<dbReference type="EMBL" id="CP037422">
    <property type="protein sequence ID" value="QDU09032.1"/>
    <property type="molecule type" value="Genomic_DNA"/>
</dbReference>
<evidence type="ECO:0000256" key="1">
    <source>
        <dbReference type="SAM" id="Phobius"/>
    </source>
</evidence>